<dbReference type="RefSeq" id="WP_026130265.1">
    <property type="nucleotide sequence ID" value="NZ_CP035467.1"/>
</dbReference>
<feature type="chain" id="PRO_5020439152" evidence="2">
    <location>
        <begin position="24"/>
        <end position="223"/>
    </location>
</feature>
<dbReference type="AlphaFoldDB" id="A0A4P9USM9"/>
<reference evidence="4" key="1">
    <citation type="journal article" date="2019" name="J. Bacteriol.">
        <title>A Mutagenic Screen Identifies a TonB-Dependent Receptor Required for the Lanthanide Metal Switch in the Type I Methanotroph 'Methylotuvimicrobium buryatense' 5GB1C.</title>
        <authorList>
            <person name="Groom J.D."/>
            <person name="Ford S.M."/>
            <person name="Pesesky M.W."/>
            <person name="Lidstrom M.E."/>
        </authorList>
    </citation>
    <scope>NUCLEOTIDE SEQUENCE [LARGE SCALE GENOMIC DNA]</scope>
    <source>
        <strain evidence="4">5GB1C</strain>
    </source>
</reference>
<dbReference type="OrthoDB" id="5566564at2"/>
<feature type="signal peptide" evidence="2">
    <location>
        <begin position="1"/>
        <end position="23"/>
    </location>
</feature>
<sequence>MKVNTITMGALASLLLSSPIVGAEDKYPAADFKPKVQYQDSDYIANTAKEPAKAEVAAKPTEPDSRYPATNFEPKVVYQDSEYKHTTPKVATPSANTSSSSTSSSAEVASAESATQEAKSDNTLVILVAVLAAVGFLVFRRSSGVAKSGASASAYYQDNSGTTGVARYLNKLEGSAVTGVAKYLEKQAASVQEKVATTGVDKYLEKKELESETGVSKYLRTKG</sequence>
<proteinExistence type="predicted"/>
<gene>
    <name evidence="3" type="ORF">EQU24_21550</name>
</gene>
<name>A0A4P9USM9_METBY</name>
<evidence type="ECO:0000256" key="1">
    <source>
        <dbReference type="SAM" id="MobiDB-lite"/>
    </source>
</evidence>
<dbReference type="EMBL" id="CP035467">
    <property type="protein sequence ID" value="QCW84534.1"/>
    <property type="molecule type" value="Genomic_DNA"/>
</dbReference>
<keyword evidence="4" id="KW-1185">Reference proteome</keyword>
<evidence type="ECO:0000256" key="2">
    <source>
        <dbReference type="SAM" id="SignalP"/>
    </source>
</evidence>
<keyword evidence="2" id="KW-0732">Signal</keyword>
<protein>
    <submittedName>
        <fullName evidence="3">Uncharacterized protein</fullName>
    </submittedName>
</protein>
<dbReference type="KEGG" id="mbur:EQU24_21550"/>
<organism evidence="3 4">
    <name type="scientific">Methylotuvimicrobium buryatense</name>
    <name type="common">Methylomicrobium buryatense</name>
    <dbReference type="NCBI Taxonomy" id="95641"/>
    <lineage>
        <taxon>Bacteria</taxon>
        <taxon>Pseudomonadati</taxon>
        <taxon>Pseudomonadota</taxon>
        <taxon>Gammaproteobacteria</taxon>
        <taxon>Methylococcales</taxon>
        <taxon>Methylococcaceae</taxon>
        <taxon>Methylotuvimicrobium</taxon>
    </lineage>
</organism>
<feature type="region of interest" description="Disordered" evidence="1">
    <location>
        <begin position="49"/>
        <end position="71"/>
    </location>
</feature>
<accession>A0A4P9USM9</accession>
<dbReference type="Proteomes" id="UP000305881">
    <property type="component" value="Chromosome"/>
</dbReference>
<evidence type="ECO:0000313" key="3">
    <source>
        <dbReference type="EMBL" id="QCW84534.1"/>
    </source>
</evidence>
<evidence type="ECO:0000313" key="4">
    <source>
        <dbReference type="Proteomes" id="UP000305881"/>
    </source>
</evidence>